<keyword evidence="12" id="KW-0413">Isomerase</keyword>
<dbReference type="InterPro" id="IPR001086">
    <property type="entry name" value="Preph_deHydtase"/>
</dbReference>
<dbReference type="GO" id="GO:0004106">
    <property type="term" value="F:chorismate mutase activity"/>
    <property type="evidence" value="ECO:0007669"/>
    <property type="project" value="UniProtKB-EC"/>
</dbReference>
<organism evidence="22">
    <name type="scientific">candidate division TA06 bacterium ADurb.Bin417</name>
    <dbReference type="NCBI Taxonomy" id="1852828"/>
    <lineage>
        <taxon>Bacteria</taxon>
        <taxon>Bacteria division TA06</taxon>
    </lineage>
</organism>
<dbReference type="EMBL" id="MWAK01000030">
    <property type="protein sequence ID" value="OPZ93321.1"/>
    <property type="molecule type" value="Genomic_DNA"/>
</dbReference>
<evidence type="ECO:0000256" key="14">
    <source>
        <dbReference type="ARBA" id="ARBA00023268"/>
    </source>
</evidence>
<evidence type="ECO:0000256" key="17">
    <source>
        <dbReference type="ARBA" id="ARBA00047848"/>
    </source>
</evidence>
<dbReference type="GO" id="GO:0004664">
    <property type="term" value="F:prephenate dehydratase activity"/>
    <property type="evidence" value="ECO:0007669"/>
    <property type="project" value="UniProtKB-EC"/>
</dbReference>
<dbReference type="FunFam" id="3.30.70.260:FF:000012">
    <property type="entry name" value="Prephenate dehydratase"/>
    <property type="match status" value="1"/>
</dbReference>
<keyword evidence="9" id="KW-0028">Amino-acid biosynthesis</keyword>
<dbReference type="AlphaFoldDB" id="A0A1V5MKH6"/>
<evidence type="ECO:0000256" key="11">
    <source>
        <dbReference type="ARBA" id="ARBA00023222"/>
    </source>
</evidence>
<feature type="site" description="Essential for prephenate dehydratase activity" evidence="18">
    <location>
        <position position="256"/>
    </location>
</feature>
<dbReference type="PANTHER" id="PTHR21022">
    <property type="entry name" value="PREPHENATE DEHYDRATASE P PROTEIN"/>
    <property type="match status" value="1"/>
</dbReference>
<keyword evidence="14" id="KW-0511">Multifunctional enzyme</keyword>
<gene>
    <name evidence="22" type="primary">pheA</name>
    <name evidence="22" type="ORF">BWY73_00379</name>
</gene>
<dbReference type="InterPro" id="IPR036263">
    <property type="entry name" value="Chorismate_II_sf"/>
</dbReference>
<dbReference type="PANTHER" id="PTHR21022:SF19">
    <property type="entry name" value="PREPHENATE DEHYDRATASE-RELATED"/>
    <property type="match status" value="1"/>
</dbReference>
<keyword evidence="11" id="KW-0584">Phenylalanine biosynthesis</keyword>
<keyword evidence="8" id="KW-0963">Cytoplasm</keyword>
<dbReference type="Pfam" id="PF00800">
    <property type="entry name" value="PDT"/>
    <property type="match status" value="1"/>
</dbReference>
<dbReference type="PROSITE" id="PS51168">
    <property type="entry name" value="CHORISMATE_MUT_2"/>
    <property type="match status" value="1"/>
</dbReference>
<dbReference type="PROSITE" id="PS00857">
    <property type="entry name" value="PREPHENATE_DEHYDR_1"/>
    <property type="match status" value="1"/>
</dbReference>
<evidence type="ECO:0000256" key="8">
    <source>
        <dbReference type="ARBA" id="ARBA00022490"/>
    </source>
</evidence>
<evidence type="ECO:0000256" key="4">
    <source>
        <dbReference type="ARBA" id="ARBA00004741"/>
    </source>
</evidence>
<protein>
    <recommendedName>
        <fullName evidence="7">Bifunctional chorismate mutase/prephenate dehydratase</fullName>
        <ecNumber evidence="6">4.2.1.51</ecNumber>
    </recommendedName>
    <alternativeName>
        <fullName evidence="16">Chorismate mutase-prephenate dehydratase</fullName>
    </alternativeName>
    <alternativeName>
        <fullName evidence="15">p-protein</fullName>
    </alternativeName>
</protein>
<dbReference type="CDD" id="cd04905">
    <property type="entry name" value="ACT_CM-PDT"/>
    <property type="match status" value="1"/>
</dbReference>
<feature type="domain" description="Prephenate dehydratase" evidence="20">
    <location>
        <begin position="89"/>
        <end position="263"/>
    </location>
</feature>
<dbReference type="CDD" id="cd13630">
    <property type="entry name" value="PBP2_PDT_1"/>
    <property type="match status" value="1"/>
</dbReference>
<dbReference type="InterPro" id="IPR036979">
    <property type="entry name" value="CM_dom_sf"/>
</dbReference>
<dbReference type="Gene3D" id="3.30.70.260">
    <property type="match status" value="1"/>
</dbReference>
<evidence type="ECO:0000256" key="6">
    <source>
        <dbReference type="ARBA" id="ARBA00013147"/>
    </source>
</evidence>
<comment type="pathway">
    <text evidence="4">Amino-acid biosynthesis; L-phenylalanine biosynthesis; phenylpyruvate from prephenate: step 1/1.</text>
</comment>
<dbReference type="PROSITE" id="PS51671">
    <property type="entry name" value="ACT"/>
    <property type="match status" value="1"/>
</dbReference>
<keyword evidence="10" id="KW-0057">Aromatic amino acid biosynthesis</keyword>
<proteinExistence type="predicted"/>
<evidence type="ECO:0000256" key="16">
    <source>
        <dbReference type="ARBA" id="ARBA00031520"/>
    </source>
</evidence>
<evidence type="ECO:0000259" key="19">
    <source>
        <dbReference type="PROSITE" id="PS51168"/>
    </source>
</evidence>
<evidence type="ECO:0000256" key="5">
    <source>
        <dbReference type="ARBA" id="ARBA00004817"/>
    </source>
</evidence>
<evidence type="ECO:0000256" key="12">
    <source>
        <dbReference type="ARBA" id="ARBA00023235"/>
    </source>
</evidence>
<dbReference type="GO" id="GO:0046417">
    <property type="term" value="P:chorismate metabolic process"/>
    <property type="evidence" value="ECO:0007669"/>
    <property type="project" value="InterPro"/>
</dbReference>
<dbReference type="FunFam" id="3.40.190.10:FF:000034">
    <property type="entry name" value="Chorismate mutase/prephenate dehydratase"/>
    <property type="match status" value="1"/>
</dbReference>
<dbReference type="Gene3D" id="3.40.190.10">
    <property type="entry name" value="Periplasmic binding protein-like II"/>
    <property type="match status" value="2"/>
</dbReference>
<dbReference type="UniPathway" id="UPA00120">
    <property type="reaction ID" value="UER00203"/>
</dbReference>
<evidence type="ECO:0000259" key="21">
    <source>
        <dbReference type="PROSITE" id="PS51671"/>
    </source>
</evidence>
<dbReference type="NCBIfam" id="NF008865">
    <property type="entry name" value="PRK11898.1"/>
    <property type="match status" value="1"/>
</dbReference>
<dbReference type="InterPro" id="IPR008242">
    <property type="entry name" value="Chor_mutase/pphenate_deHydtase"/>
</dbReference>
<dbReference type="Pfam" id="PF01842">
    <property type="entry name" value="ACT"/>
    <property type="match status" value="1"/>
</dbReference>
<comment type="caution">
    <text evidence="22">The sequence shown here is derived from an EMBL/GenBank/DDBJ whole genome shotgun (WGS) entry which is preliminary data.</text>
</comment>
<dbReference type="SUPFAM" id="SSF55021">
    <property type="entry name" value="ACT-like"/>
    <property type="match status" value="1"/>
</dbReference>
<dbReference type="EC" id="4.2.1.51" evidence="6"/>
<dbReference type="GO" id="GO:0009094">
    <property type="term" value="P:L-phenylalanine biosynthetic process"/>
    <property type="evidence" value="ECO:0007669"/>
    <property type="project" value="UniProtKB-UniPathway"/>
</dbReference>
<comment type="catalytic activity">
    <reaction evidence="1">
        <text>chorismate = prephenate</text>
        <dbReference type="Rhea" id="RHEA:13897"/>
        <dbReference type="ChEBI" id="CHEBI:29748"/>
        <dbReference type="ChEBI" id="CHEBI:29934"/>
        <dbReference type="EC" id="5.4.99.5"/>
    </reaction>
</comment>
<dbReference type="Pfam" id="PF01817">
    <property type="entry name" value="CM_2"/>
    <property type="match status" value="1"/>
</dbReference>
<evidence type="ECO:0000256" key="15">
    <source>
        <dbReference type="ARBA" id="ARBA00031175"/>
    </source>
</evidence>
<dbReference type="InterPro" id="IPR045865">
    <property type="entry name" value="ACT-like_dom_sf"/>
</dbReference>
<dbReference type="PIRSF" id="PIRSF001500">
    <property type="entry name" value="Chor_mut_pdt_Ppr"/>
    <property type="match status" value="1"/>
</dbReference>
<dbReference type="SMART" id="SM00830">
    <property type="entry name" value="CM_2"/>
    <property type="match status" value="1"/>
</dbReference>
<dbReference type="Gene3D" id="1.20.59.10">
    <property type="entry name" value="Chorismate mutase"/>
    <property type="match status" value="1"/>
</dbReference>
<evidence type="ECO:0000256" key="18">
    <source>
        <dbReference type="PIRSR" id="PIRSR001500-2"/>
    </source>
</evidence>
<evidence type="ECO:0000313" key="22">
    <source>
        <dbReference type="EMBL" id="OPZ93321.1"/>
    </source>
</evidence>
<dbReference type="SUPFAM" id="SSF48600">
    <property type="entry name" value="Chorismate mutase II"/>
    <property type="match status" value="1"/>
</dbReference>
<reference evidence="22" key="1">
    <citation type="submission" date="2017-02" db="EMBL/GenBank/DDBJ databases">
        <title>Delving into the versatile metabolic prowess of the omnipresent phylum Bacteroidetes.</title>
        <authorList>
            <person name="Nobu M.K."/>
            <person name="Mei R."/>
            <person name="Narihiro T."/>
            <person name="Kuroda K."/>
            <person name="Liu W.-T."/>
        </authorList>
    </citation>
    <scope>NUCLEOTIDE SEQUENCE</scope>
    <source>
        <strain evidence="22">ADurb.Bin417</strain>
    </source>
</reference>
<evidence type="ECO:0000259" key="20">
    <source>
        <dbReference type="PROSITE" id="PS51171"/>
    </source>
</evidence>
<dbReference type="GO" id="GO:0005737">
    <property type="term" value="C:cytoplasm"/>
    <property type="evidence" value="ECO:0007669"/>
    <property type="project" value="UniProtKB-SubCell"/>
</dbReference>
<sequence>MDKEIEKRRQAINKLDSQLLKLLSERAARIVEIGRLKKEKGLTFYDPARERRILERLKKENPGPLNSEAVGAIFMEVISSCRFLEYPTRIAYLGPEATFTHQAALKTFGSQALFLPQKSTSSVFSAVEKSGADYGVVPVENSTEGVVSHTLDMFMDSDLKIVNEVLLPVRHHLLGFGSLKEVREVYSHPQALGQCQRWLEENLVKVTLHETESTAEAARLVSNRKGAAALASEIAATLYGLPIMVRDVQDHSRNYTRFLVIGRHFSGRTGRDRTSILFSIKDRVGALHDMLLPFQGQGLNLTKIESRPTKRRAWEYVFFVDFLGYKDDPEVREALSELEKLCLFLRVLGSYPVADEP</sequence>
<evidence type="ECO:0000256" key="9">
    <source>
        <dbReference type="ARBA" id="ARBA00022605"/>
    </source>
</evidence>
<accession>A0A1V5MKH6</accession>
<comment type="function">
    <text evidence="2">Catalyzes the Claisen rearrangement of chorismate to prephenate and the decarboxylation/dehydration of prephenate to phenylpyruvate.</text>
</comment>
<dbReference type="PROSITE" id="PS51171">
    <property type="entry name" value="PREPHENATE_DEHYDR_3"/>
    <property type="match status" value="1"/>
</dbReference>
<dbReference type="Proteomes" id="UP000485484">
    <property type="component" value="Unassembled WGS sequence"/>
</dbReference>
<feature type="domain" description="ACT" evidence="21">
    <location>
        <begin position="275"/>
        <end position="352"/>
    </location>
</feature>
<evidence type="ECO:0000256" key="3">
    <source>
        <dbReference type="ARBA" id="ARBA00004496"/>
    </source>
</evidence>
<dbReference type="InterPro" id="IPR002701">
    <property type="entry name" value="CM_II_prokaryot"/>
</dbReference>
<name>A0A1V5MKH6_UNCT6</name>
<dbReference type="SUPFAM" id="SSF53850">
    <property type="entry name" value="Periplasmic binding protein-like II"/>
    <property type="match status" value="1"/>
</dbReference>
<evidence type="ECO:0000256" key="10">
    <source>
        <dbReference type="ARBA" id="ARBA00023141"/>
    </source>
</evidence>
<evidence type="ECO:0000256" key="1">
    <source>
        <dbReference type="ARBA" id="ARBA00000824"/>
    </source>
</evidence>
<dbReference type="InterPro" id="IPR018528">
    <property type="entry name" value="Preph_deHydtase_CS"/>
</dbReference>
<comment type="pathway">
    <text evidence="5">Metabolic intermediate biosynthesis; prephenate biosynthesis; prephenate from chorismate: step 1/1.</text>
</comment>
<evidence type="ECO:0000256" key="13">
    <source>
        <dbReference type="ARBA" id="ARBA00023239"/>
    </source>
</evidence>
<keyword evidence="13" id="KW-0456">Lyase</keyword>
<dbReference type="UniPathway" id="UPA00121">
    <property type="reaction ID" value="UER00345"/>
</dbReference>
<dbReference type="InterPro" id="IPR002912">
    <property type="entry name" value="ACT_dom"/>
</dbReference>
<evidence type="ECO:0000256" key="7">
    <source>
        <dbReference type="ARBA" id="ARBA00014401"/>
    </source>
</evidence>
<feature type="domain" description="Chorismate mutase" evidence="19">
    <location>
        <begin position="1"/>
        <end position="89"/>
    </location>
</feature>
<comment type="catalytic activity">
    <reaction evidence="17">
        <text>prephenate + H(+) = 3-phenylpyruvate + CO2 + H2O</text>
        <dbReference type="Rhea" id="RHEA:21648"/>
        <dbReference type="ChEBI" id="CHEBI:15377"/>
        <dbReference type="ChEBI" id="CHEBI:15378"/>
        <dbReference type="ChEBI" id="CHEBI:16526"/>
        <dbReference type="ChEBI" id="CHEBI:18005"/>
        <dbReference type="ChEBI" id="CHEBI:29934"/>
        <dbReference type="EC" id="4.2.1.51"/>
    </reaction>
</comment>
<evidence type="ECO:0000256" key="2">
    <source>
        <dbReference type="ARBA" id="ARBA00002364"/>
    </source>
</evidence>
<comment type="subcellular location">
    <subcellularLocation>
        <location evidence="3">Cytoplasm</location>
    </subcellularLocation>
</comment>
<dbReference type="PROSITE" id="PS00858">
    <property type="entry name" value="PREPHENATE_DEHYDR_2"/>
    <property type="match status" value="1"/>
</dbReference>
<dbReference type="FunFam" id="3.40.190.10:FF:000029">
    <property type="entry name" value="Chorismate mutase/Prephenate dehydratase"/>
    <property type="match status" value="1"/>
</dbReference>